<dbReference type="AlphaFoldDB" id="A0A1F7XA54"/>
<reference evidence="5 6" key="1">
    <citation type="journal article" date="2016" name="Nat. Commun.">
        <title>Thousands of microbial genomes shed light on interconnected biogeochemical processes in an aquifer system.</title>
        <authorList>
            <person name="Anantharaman K."/>
            <person name="Brown C.T."/>
            <person name="Hug L.A."/>
            <person name="Sharon I."/>
            <person name="Castelle C.J."/>
            <person name="Probst A.J."/>
            <person name="Thomas B.C."/>
            <person name="Singh A."/>
            <person name="Wilkins M.J."/>
            <person name="Karaoz U."/>
            <person name="Brodie E.L."/>
            <person name="Williams K.H."/>
            <person name="Hubbard S.S."/>
            <person name="Banfield J.F."/>
        </authorList>
    </citation>
    <scope>NUCLEOTIDE SEQUENCE [LARGE SCALE GENOMIC DNA]</scope>
</reference>
<name>A0A1F7XA54_9BACT</name>
<keyword evidence="1 3" id="KW-0597">Phosphoprotein</keyword>
<comment type="caution">
    <text evidence="5">The sequence shown here is derived from an EMBL/GenBank/DDBJ whole genome shotgun (WGS) entry which is preliminary data.</text>
</comment>
<dbReference type="SUPFAM" id="SSF52172">
    <property type="entry name" value="CheY-like"/>
    <property type="match status" value="1"/>
</dbReference>
<sequence length="140" mass="15178">MAKILIVEDDSVLSHLYQNAFSFQGFEVEMASDGKEGLEAASSLKPDLILTDIMMPNMDGIEMLKKIKAKPQTKNIPVIVMSNLSNEEDVQTALAEGALKHINKKEFGPKEVVGVVKNVLSGNKVGNSSDISEESNKVTS</sequence>
<proteinExistence type="predicted"/>
<dbReference type="EMBL" id="MGFS01000007">
    <property type="protein sequence ID" value="OGM11881.1"/>
    <property type="molecule type" value="Genomic_DNA"/>
</dbReference>
<feature type="domain" description="Response regulatory" evidence="4">
    <location>
        <begin position="3"/>
        <end position="120"/>
    </location>
</feature>
<dbReference type="Proteomes" id="UP000177053">
    <property type="component" value="Unassembled WGS sequence"/>
</dbReference>
<evidence type="ECO:0000256" key="2">
    <source>
        <dbReference type="ARBA" id="ARBA00023012"/>
    </source>
</evidence>
<evidence type="ECO:0000256" key="3">
    <source>
        <dbReference type="PROSITE-ProRule" id="PRU00169"/>
    </source>
</evidence>
<evidence type="ECO:0000259" key="4">
    <source>
        <dbReference type="PROSITE" id="PS50110"/>
    </source>
</evidence>
<evidence type="ECO:0000313" key="6">
    <source>
        <dbReference type="Proteomes" id="UP000177053"/>
    </source>
</evidence>
<dbReference type="SMART" id="SM00448">
    <property type="entry name" value="REC"/>
    <property type="match status" value="1"/>
</dbReference>
<dbReference type="Pfam" id="PF00072">
    <property type="entry name" value="Response_reg"/>
    <property type="match status" value="1"/>
</dbReference>
<evidence type="ECO:0000256" key="1">
    <source>
        <dbReference type="ARBA" id="ARBA00022553"/>
    </source>
</evidence>
<dbReference type="PANTHER" id="PTHR44591">
    <property type="entry name" value="STRESS RESPONSE REGULATOR PROTEIN 1"/>
    <property type="match status" value="1"/>
</dbReference>
<accession>A0A1F7XA54</accession>
<protein>
    <recommendedName>
        <fullName evidence="4">Response regulatory domain-containing protein</fullName>
    </recommendedName>
</protein>
<dbReference type="PANTHER" id="PTHR44591:SF14">
    <property type="entry name" value="PROTEIN PILG"/>
    <property type="match status" value="1"/>
</dbReference>
<dbReference type="PROSITE" id="PS50110">
    <property type="entry name" value="RESPONSE_REGULATORY"/>
    <property type="match status" value="1"/>
</dbReference>
<feature type="modified residue" description="4-aspartylphosphate" evidence="3">
    <location>
        <position position="52"/>
    </location>
</feature>
<evidence type="ECO:0000313" key="5">
    <source>
        <dbReference type="EMBL" id="OGM11881.1"/>
    </source>
</evidence>
<dbReference type="InterPro" id="IPR050595">
    <property type="entry name" value="Bact_response_regulator"/>
</dbReference>
<dbReference type="InterPro" id="IPR011006">
    <property type="entry name" value="CheY-like_superfamily"/>
</dbReference>
<organism evidence="5 6">
    <name type="scientific">Candidatus Woesebacteria bacterium RBG_16_34_12</name>
    <dbReference type="NCBI Taxonomy" id="1802480"/>
    <lineage>
        <taxon>Bacteria</taxon>
        <taxon>Candidatus Woeseibacteriota</taxon>
    </lineage>
</organism>
<gene>
    <name evidence="5" type="ORF">A2Z22_01460</name>
</gene>
<keyword evidence="2" id="KW-0902">Two-component regulatory system</keyword>
<dbReference type="GO" id="GO:0000160">
    <property type="term" value="P:phosphorelay signal transduction system"/>
    <property type="evidence" value="ECO:0007669"/>
    <property type="project" value="UniProtKB-KW"/>
</dbReference>
<dbReference type="Gene3D" id="3.40.50.2300">
    <property type="match status" value="1"/>
</dbReference>
<dbReference type="InterPro" id="IPR001789">
    <property type="entry name" value="Sig_transdc_resp-reg_receiver"/>
</dbReference>